<feature type="binding site" evidence="5">
    <location>
        <position position="158"/>
    </location>
    <ligand>
        <name>Zn(2+)</name>
        <dbReference type="ChEBI" id="CHEBI:29105"/>
    </ligand>
</feature>
<evidence type="ECO:0000259" key="6">
    <source>
        <dbReference type="Pfam" id="PF12867"/>
    </source>
</evidence>
<evidence type="ECO:0000256" key="5">
    <source>
        <dbReference type="HAMAP-Rule" id="MF_01256"/>
    </source>
</evidence>
<dbReference type="InterPro" id="IPR024775">
    <property type="entry name" value="DinB-like"/>
</dbReference>
<comment type="function">
    <text evidence="5">Possible metal-dependent hydrolase.</text>
</comment>
<feature type="domain" description="DinB-like" evidence="6">
    <location>
        <begin position="29"/>
        <end position="166"/>
    </location>
</feature>
<comment type="similarity">
    <text evidence="5">Belongs to the metal hydrolase YfiT family.</text>
</comment>
<evidence type="ECO:0000256" key="1">
    <source>
        <dbReference type="ARBA" id="ARBA00022490"/>
    </source>
</evidence>
<comment type="subunit">
    <text evidence="5">Homodimer.</text>
</comment>
<keyword evidence="7" id="KW-0808">Transferase</keyword>
<dbReference type="InterPro" id="IPR034660">
    <property type="entry name" value="DinB/YfiT-like"/>
</dbReference>
<dbReference type="GO" id="GO:0016740">
    <property type="term" value="F:transferase activity"/>
    <property type="evidence" value="ECO:0007669"/>
    <property type="project" value="UniProtKB-KW"/>
</dbReference>
<sequence>MDQLKYPIGKFEHEGEVSEELRSSWLSNLAAQPSRLREAVAGLNDEQLDTPYRDGGWTVRQVVHHVADSHMNSFIRFKLALTEETPVIKPYEEHLWAELADGRTMPIDVSLRLMEAVHERWVVLLESLTADQWQRAFIHPARGQSQTLEYALGSYAWHGSHHIAHITSLRERKGW</sequence>
<keyword evidence="3 5" id="KW-0378">Hydrolase</keyword>
<dbReference type="Pfam" id="PF12867">
    <property type="entry name" value="DinB_2"/>
    <property type="match status" value="1"/>
</dbReference>
<name>A0ABW5QTW0_9BACL</name>
<dbReference type="EC" id="3.-.-.-" evidence="5"/>
<dbReference type="NCBIfam" id="NF009807">
    <property type="entry name" value="PRK13291.1"/>
    <property type="match status" value="1"/>
</dbReference>
<keyword evidence="1 5" id="KW-0963">Cytoplasm</keyword>
<evidence type="ECO:0000256" key="4">
    <source>
        <dbReference type="ARBA" id="ARBA00022833"/>
    </source>
</evidence>
<protein>
    <recommendedName>
        <fullName evidence="5">Putative metal-dependent hydrolase ACFSW5_05785</fullName>
        <ecNumber evidence="5">3.-.-.-</ecNumber>
    </recommendedName>
</protein>
<dbReference type="Gene3D" id="1.20.120.450">
    <property type="entry name" value="dinb family like domain"/>
    <property type="match status" value="1"/>
</dbReference>
<comment type="caution">
    <text evidence="7">The sequence shown here is derived from an EMBL/GenBank/DDBJ whole genome shotgun (WGS) entry which is preliminary data.</text>
</comment>
<comment type="cofactor">
    <cofactor evidence="5">
        <name>Zn(2+)</name>
        <dbReference type="ChEBI" id="CHEBI:29105"/>
    </cofactor>
    <text evidence="5">Binds 1 zinc ion per subunit.</text>
</comment>
<gene>
    <name evidence="7" type="ORF">ACFSW5_05785</name>
</gene>
<dbReference type="RefSeq" id="WP_379270461.1">
    <property type="nucleotide sequence ID" value="NZ_JBHUGT010000023.1"/>
</dbReference>
<keyword evidence="8" id="KW-1185">Reference proteome</keyword>
<keyword evidence="2 5" id="KW-0479">Metal-binding</keyword>
<accession>A0ABW5QTW0</accession>
<dbReference type="Proteomes" id="UP001597493">
    <property type="component" value="Unassembled WGS sequence"/>
</dbReference>
<dbReference type="HAMAP" id="MF_01256">
    <property type="entry name" value="YfiT_hydrol"/>
    <property type="match status" value="1"/>
</dbReference>
<dbReference type="SUPFAM" id="SSF109854">
    <property type="entry name" value="DinB/YfiT-like putative metalloenzymes"/>
    <property type="match status" value="1"/>
</dbReference>
<feature type="binding site" evidence="5">
    <location>
        <position position="65"/>
    </location>
    <ligand>
        <name>Zn(2+)</name>
        <dbReference type="ChEBI" id="CHEBI:29105"/>
    </ligand>
</feature>
<comment type="subcellular location">
    <subcellularLocation>
        <location evidence="5">Cytoplasm</location>
    </subcellularLocation>
</comment>
<evidence type="ECO:0000313" key="8">
    <source>
        <dbReference type="Proteomes" id="UP001597493"/>
    </source>
</evidence>
<reference evidence="8" key="1">
    <citation type="journal article" date="2019" name="Int. J. Syst. Evol. Microbiol.">
        <title>The Global Catalogue of Microorganisms (GCM) 10K type strain sequencing project: providing services to taxonomists for standard genome sequencing and annotation.</title>
        <authorList>
            <consortium name="The Broad Institute Genomics Platform"/>
            <consortium name="The Broad Institute Genome Sequencing Center for Infectious Disease"/>
            <person name="Wu L."/>
            <person name="Ma J."/>
        </authorList>
    </citation>
    <scope>NUCLEOTIDE SEQUENCE [LARGE SCALE GENOMIC DNA]</scope>
    <source>
        <strain evidence="8">TISTR 1827</strain>
    </source>
</reference>
<evidence type="ECO:0000313" key="7">
    <source>
        <dbReference type="EMBL" id="MFD2659777.1"/>
    </source>
</evidence>
<keyword evidence="4 5" id="KW-0862">Zinc</keyword>
<dbReference type="EMBL" id="JBHUMY010000006">
    <property type="protein sequence ID" value="MFD2659777.1"/>
    <property type="molecule type" value="Genomic_DNA"/>
</dbReference>
<organism evidence="7 8">
    <name type="scientific">Paenibacillus thailandensis</name>
    <dbReference type="NCBI Taxonomy" id="393250"/>
    <lineage>
        <taxon>Bacteria</taxon>
        <taxon>Bacillati</taxon>
        <taxon>Bacillota</taxon>
        <taxon>Bacilli</taxon>
        <taxon>Bacillales</taxon>
        <taxon>Paenibacillaceae</taxon>
        <taxon>Paenibacillus</taxon>
    </lineage>
</organism>
<proteinExistence type="inferred from homology"/>
<feature type="binding site" evidence="5">
    <location>
        <position position="162"/>
    </location>
    <ligand>
        <name>Zn(2+)</name>
        <dbReference type="ChEBI" id="CHEBI:29105"/>
    </ligand>
</feature>
<evidence type="ECO:0000256" key="3">
    <source>
        <dbReference type="ARBA" id="ARBA00022801"/>
    </source>
</evidence>
<dbReference type="InterPro" id="IPR023774">
    <property type="entry name" value="Put_metal_dep_hydrolase_YfiT"/>
</dbReference>
<evidence type="ECO:0000256" key="2">
    <source>
        <dbReference type="ARBA" id="ARBA00022723"/>
    </source>
</evidence>